<dbReference type="AlphaFoldDB" id="A0A5B9QDU2"/>
<name>A0A5B9QDU2_9BACT</name>
<protein>
    <recommendedName>
        <fullName evidence="3">PEP-CTERM protein-sorting domain-containing protein</fullName>
    </recommendedName>
</protein>
<dbReference type="PROSITE" id="PS00018">
    <property type="entry name" value="EF_HAND_1"/>
    <property type="match status" value="1"/>
</dbReference>
<organism evidence="1 2">
    <name type="scientific">Bythopirellula goksoeyrii</name>
    <dbReference type="NCBI Taxonomy" id="1400387"/>
    <lineage>
        <taxon>Bacteria</taxon>
        <taxon>Pseudomonadati</taxon>
        <taxon>Planctomycetota</taxon>
        <taxon>Planctomycetia</taxon>
        <taxon>Pirellulales</taxon>
        <taxon>Lacipirellulaceae</taxon>
        <taxon>Bythopirellula</taxon>
    </lineage>
</organism>
<evidence type="ECO:0000313" key="1">
    <source>
        <dbReference type="EMBL" id="QEG35106.1"/>
    </source>
</evidence>
<evidence type="ECO:0000313" key="2">
    <source>
        <dbReference type="Proteomes" id="UP000323917"/>
    </source>
</evidence>
<gene>
    <name evidence="1" type="ORF">Pr1d_23970</name>
</gene>
<accession>A0A5B9QDU2</accession>
<dbReference type="Proteomes" id="UP000323917">
    <property type="component" value="Chromosome"/>
</dbReference>
<evidence type="ECO:0008006" key="3">
    <source>
        <dbReference type="Google" id="ProtNLM"/>
    </source>
</evidence>
<dbReference type="EMBL" id="CP042913">
    <property type="protein sequence ID" value="QEG35106.1"/>
    <property type="molecule type" value="Genomic_DNA"/>
</dbReference>
<reference evidence="1 2" key="1">
    <citation type="submission" date="2019-08" db="EMBL/GenBank/DDBJ databases">
        <title>Deep-cultivation of Planctomycetes and their phenomic and genomic characterization uncovers novel biology.</title>
        <authorList>
            <person name="Wiegand S."/>
            <person name="Jogler M."/>
            <person name="Boedeker C."/>
            <person name="Pinto D."/>
            <person name="Vollmers J."/>
            <person name="Rivas-Marin E."/>
            <person name="Kohn T."/>
            <person name="Peeters S.H."/>
            <person name="Heuer A."/>
            <person name="Rast P."/>
            <person name="Oberbeckmann S."/>
            <person name="Bunk B."/>
            <person name="Jeske O."/>
            <person name="Meyerdierks A."/>
            <person name="Storesund J.E."/>
            <person name="Kallscheuer N."/>
            <person name="Luecker S."/>
            <person name="Lage O.M."/>
            <person name="Pohl T."/>
            <person name="Merkel B.J."/>
            <person name="Hornburger P."/>
            <person name="Mueller R.-W."/>
            <person name="Bruemmer F."/>
            <person name="Labrenz M."/>
            <person name="Spormann A.M."/>
            <person name="Op den Camp H."/>
            <person name="Overmann J."/>
            <person name="Amann R."/>
            <person name="Jetten M.S.M."/>
            <person name="Mascher T."/>
            <person name="Medema M.H."/>
            <person name="Devos D.P."/>
            <person name="Kaster A.-K."/>
            <person name="Ovreas L."/>
            <person name="Rohde M."/>
            <person name="Galperin M.Y."/>
            <person name="Jogler C."/>
        </authorList>
    </citation>
    <scope>NUCLEOTIDE SEQUENCE [LARGE SCALE GENOMIC DNA]</scope>
    <source>
        <strain evidence="1 2">Pr1d</strain>
    </source>
</reference>
<dbReference type="InterPro" id="IPR018247">
    <property type="entry name" value="EF_Hand_1_Ca_BS"/>
</dbReference>
<proteinExistence type="predicted"/>
<keyword evidence="2" id="KW-1185">Reference proteome</keyword>
<dbReference type="KEGG" id="bgok:Pr1d_23970"/>
<sequence>MSLREFVVHHDVQPVTMRGIPNGSLSNRRKMGICFPRGENVKETLIRVVLFLTFLASCEFETQAAIIITRVETTGYASALSGLGYQDWNEMAIGNFEEVFGDYSAYAMAHSDIDPGGDHNASSLGSLSYDELNSAFLLSGTAAADSPTKQLYTSSSSRIEIDLTLDNSYSFSLSGSSSNPQVPFVGLTLLPDVANERYYVGDSGTIGPGNYRLQGYVSVSALVEDASESDWYSATLLFSAVPSDADFDDDGDVDGHDFLVWQTNYGVSTDGDDLLTWHSQYGTNVPPYTASTAVPEPNTLILLLGILVPVLRR</sequence>